<accession>A0A0W0WGL5</accession>
<protein>
    <recommendedName>
        <fullName evidence="3">Ubiquitin-like domain-containing protein</fullName>
    </recommendedName>
</protein>
<evidence type="ECO:0000313" key="2">
    <source>
        <dbReference type="Proteomes" id="UP000054908"/>
    </source>
</evidence>
<reference evidence="1 2" key="1">
    <citation type="submission" date="2015-11" db="EMBL/GenBank/DDBJ databases">
        <title>Genomic analysis of 38 Legionella species identifies large and diverse effector repertoires.</title>
        <authorList>
            <person name="Burstein D."/>
            <person name="Amaro F."/>
            <person name="Zusman T."/>
            <person name="Lifshitz Z."/>
            <person name="Cohen O."/>
            <person name="Gilbert J.A."/>
            <person name="Pupko T."/>
            <person name="Shuman H.A."/>
            <person name="Segal G."/>
        </authorList>
    </citation>
    <scope>NUCLEOTIDE SEQUENCE [LARGE SCALE GENOMIC DNA]</scope>
    <source>
        <strain evidence="1 2">PX-1-G2-E2</strain>
    </source>
</reference>
<dbReference type="RefSeq" id="WP_058451069.1">
    <property type="nucleotide sequence ID" value="NZ_CAAAIB010000003.1"/>
</dbReference>
<name>A0A0W0WGL5_9GAMM</name>
<evidence type="ECO:0008006" key="3">
    <source>
        <dbReference type="Google" id="ProtNLM"/>
    </source>
</evidence>
<dbReference type="AlphaFoldDB" id="A0A0W0WGL5"/>
<dbReference type="PATRIC" id="fig|466.6.peg.255"/>
<comment type="caution">
    <text evidence="1">The sequence shown here is derived from an EMBL/GenBank/DDBJ whole genome shotgun (WGS) entry which is preliminary data.</text>
</comment>
<gene>
    <name evidence="1" type="ORF">Lmac_0237</name>
</gene>
<dbReference type="Proteomes" id="UP000054908">
    <property type="component" value="Unassembled WGS sequence"/>
</dbReference>
<sequence>MRIATIIHGVKTEVITAQQQSHRRLFYQGKEITDSTILASYSKEGKGSSTKHFVVIHDIKTEVMTANQLTKNRLFHQSKEITDAAILATHSKEGKGNSIKHFVVINGIKTEVFNKKQLKRRQFASQQREDEWGKRARLQIPGEESVLTDLYDQILAGVKGL</sequence>
<proteinExistence type="predicted"/>
<dbReference type="EMBL" id="LNYL01000005">
    <property type="protein sequence ID" value="KTD31489.1"/>
    <property type="molecule type" value="Genomic_DNA"/>
</dbReference>
<dbReference type="STRING" id="466.Lmac_0237"/>
<organism evidence="1 2">
    <name type="scientific">Legionella maceachernii</name>
    <dbReference type="NCBI Taxonomy" id="466"/>
    <lineage>
        <taxon>Bacteria</taxon>
        <taxon>Pseudomonadati</taxon>
        <taxon>Pseudomonadota</taxon>
        <taxon>Gammaproteobacteria</taxon>
        <taxon>Legionellales</taxon>
        <taxon>Legionellaceae</taxon>
        <taxon>Legionella</taxon>
    </lineage>
</organism>
<evidence type="ECO:0000313" key="1">
    <source>
        <dbReference type="EMBL" id="KTD31489.1"/>
    </source>
</evidence>
<keyword evidence="2" id="KW-1185">Reference proteome</keyword>